<evidence type="ECO:0000313" key="3">
    <source>
        <dbReference type="Proteomes" id="UP001165679"/>
    </source>
</evidence>
<reference evidence="2" key="1">
    <citation type="submission" date="2022-09" db="EMBL/GenBank/DDBJ databases">
        <title>Rhodovastum sp. nov. RN2-1 isolated from soil in Seongnam, South Korea.</title>
        <authorList>
            <person name="Le N.T."/>
        </authorList>
    </citation>
    <scope>NUCLEOTIDE SEQUENCE</scope>
    <source>
        <strain evidence="2">RN2-1</strain>
    </source>
</reference>
<name>A0AA42CIS9_9PROT</name>
<gene>
    <name evidence="2" type="ORF">OL599_16795</name>
</gene>
<organism evidence="2 3">
    <name type="scientific">Limobrevibacterium gyesilva</name>
    <dbReference type="NCBI Taxonomy" id="2991712"/>
    <lineage>
        <taxon>Bacteria</taxon>
        <taxon>Pseudomonadati</taxon>
        <taxon>Pseudomonadota</taxon>
        <taxon>Alphaproteobacteria</taxon>
        <taxon>Acetobacterales</taxon>
        <taxon>Acetobacteraceae</taxon>
        <taxon>Limobrevibacterium</taxon>
    </lineage>
</organism>
<protein>
    <submittedName>
        <fullName evidence="2">Uncharacterized protein</fullName>
    </submittedName>
</protein>
<dbReference type="AlphaFoldDB" id="A0AA42CIS9"/>
<dbReference type="EMBL" id="JAPDNT010000017">
    <property type="protein sequence ID" value="MCW3476237.1"/>
    <property type="molecule type" value="Genomic_DNA"/>
</dbReference>
<feature type="region of interest" description="Disordered" evidence="1">
    <location>
        <begin position="58"/>
        <end position="77"/>
    </location>
</feature>
<dbReference type="Proteomes" id="UP001165679">
    <property type="component" value="Unassembled WGS sequence"/>
</dbReference>
<keyword evidence="3" id="KW-1185">Reference proteome</keyword>
<evidence type="ECO:0000313" key="2">
    <source>
        <dbReference type="EMBL" id="MCW3476237.1"/>
    </source>
</evidence>
<comment type="caution">
    <text evidence="2">The sequence shown here is derived from an EMBL/GenBank/DDBJ whole genome shotgun (WGS) entry which is preliminary data.</text>
</comment>
<feature type="region of interest" description="Disordered" evidence="1">
    <location>
        <begin position="1"/>
        <end position="22"/>
    </location>
</feature>
<evidence type="ECO:0000256" key="1">
    <source>
        <dbReference type="SAM" id="MobiDB-lite"/>
    </source>
</evidence>
<reference evidence="2" key="2">
    <citation type="submission" date="2022-10" db="EMBL/GenBank/DDBJ databases">
        <authorList>
            <person name="Trinh H.N."/>
        </authorList>
    </citation>
    <scope>NUCLEOTIDE SEQUENCE</scope>
    <source>
        <strain evidence="2">RN2-1</strain>
    </source>
</reference>
<accession>A0AA42CIS9</accession>
<proteinExistence type="predicted"/>
<sequence length="77" mass="7789">MSRSSNDPHGTAPTVAPMPSGAVLSDSLTDLLVAGVVVELDASEAEALGAFEETALGEADAWDANADIEPGEARHGQ</sequence>